<dbReference type="InterPro" id="IPR009081">
    <property type="entry name" value="PP-bd_ACP"/>
</dbReference>
<evidence type="ECO:0000313" key="10">
    <source>
        <dbReference type="EMBL" id="ABF87728.1"/>
    </source>
</evidence>
<evidence type="ECO:0000256" key="6">
    <source>
        <dbReference type="ARBA" id="ARBA00023268"/>
    </source>
</evidence>
<dbReference type="SMART" id="SM00825">
    <property type="entry name" value="PKS_KS"/>
    <property type="match status" value="1"/>
</dbReference>
<dbReference type="Pfam" id="PF02801">
    <property type="entry name" value="Ketoacyl-synt_C"/>
    <property type="match status" value="1"/>
</dbReference>
<dbReference type="InterPro" id="IPR036291">
    <property type="entry name" value="NAD(P)-bd_dom_sf"/>
</dbReference>
<dbReference type="CDD" id="cd08953">
    <property type="entry name" value="KR_2_SDR_x"/>
    <property type="match status" value="1"/>
</dbReference>
<dbReference type="Proteomes" id="UP000002402">
    <property type="component" value="Chromosome"/>
</dbReference>
<dbReference type="GO" id="GO:0031177">
    <property type="term" value="F:phosphopantetheine binding"/>
    <property type="evidence" value="ECO:0007669"/>
    <property type="project" value="InterPro"/>
</dbReference>
<dbReference type="HOGENOM" id="CLU_000022_35_4_7"/>
<evidence type="ECO:0000256" key="7">
    <source>
        <dbReference type="SAM" id="MobiDB-lite"/>
    </source>
</evidence>
<dbReference type="InterPro" id="IPR016039">
    <property type="entry name" value="Thiolase-like"/>
</dbReference>
<keyword evidence="11" id="KW-1185">Reference proteome</keyword>
<sequence>MSSSTAMSEDNLSEGDDLAIAIVGMAGRFPGSPDVETFWRNLCEGVEGIRFFTDDELKARGVPEERLRQPGFVRAGAVLDQVDAFDASFFGYSPREAALMDPQHRIFLECAWEAIERAGHGLDTESRSVGVFAGTSLSTYLLFNLRTHPELLESSDSFQVMIGNDKDFLATRLAYHLDLKGPSLDVQTGCSTSLVATHLACQSLMGFQCDVAIAGGVSVDVPQRTGYVHQPGGIASPDGHCRPFDAQAQGTLFGSGVGVVVLKRLDDALADGSHIHAVIRASAINNDGASKLGYTAPSAEGQAEVIARTHALAGVTPDTVGYVETHGTGTLLGDPVEVSALTSAFRAGTEATSFCALGSVKSNIGHLDAAAGVAGLIKTALAVEHGRIPPTLHCRTPNPNIDWARSPFFVNAALRDWQPHDHRRRAGVSSFGIGGTNAHALLEAPPPPAPSGPSRPWQLLVLSAKKPAALDALTQNLGTHLEARPEQSLADVAYTLQIGRKAFPHRRVVVCESGEDAATVLSEMNPERVFTDVAKDGGRSVVFLFPGGGAQHLRMGQELYEKEPAFREAFDACAASFQRRGGPSLRTVLYPAGDADAGAPLPRPSVGLPALFTVEYALARLWESWGIRPEAMIGHSMGEYVAACLAGVFSLEDALALVAERGRLFEQLPSGAMVSVALSEQELLPMLGEHLSLAAVNGPSQCVVAGDTASVDALSADLATRGIEHRRVHIDVAAHSHLIDSILPAFAAFVGRLKLQTPTQPFVSGVTGTWVTEEEATDPRYWVRHLRQTVRFGPGVRCLLENPSRVLLEVGPGRTLGSLARLQVERGQPTVVLTSMRAPREPGSDMRFVLTTLGRLWAAGVPMDWRRLQAGEQRRRVVLPTYPFDRKRHWLEPNAAGIAIASDVSLARRKDAADWFYLPSWKRTLAPRATTAAPQNWLVFTDTGGLGDALATRLAESGGRVTRVSQGSDFRRVDDGVFEVDPTRPETYAALLNALAEDSCRPERIVHLWSVDSAGEGLAGLEHAQRTGFFSLLFLSQALAGQSASGPVQMTVVSSGVQAVTGHEVLAPEKATLLGACRVLPHEVPGLSCRSIDVEAPRCSKTLQALVARMVGELATGSSNGAVALRGPSRWEQSFEQVRISAPAADAPSRLRPRGTYLITGGLGGIGLVLAESLARQVQARLVLVGRNALPERDTWDTWITEHGEQDRVSQRIRQVLALEALGSEVLVLPADVGDAEQMAEVLRQARQAFGELHGVIHAAGVPAGGLAQLRTQKAVEDVLRPKVSGTWILHALLRDTPLDFFVLCSSRTAYTAEPGQIDHCAACAFQDAFAHQAAATGNVPIISLAWDTWREVGQAVTTQMPDGANPMREAMLAHALTPAEGVDVFERVLAQAPTHVVVSTEDLRAAMARSASLLQDLMGPMETDAAPAAERAAPASMDEAERELADIWQRFLGVESVALHENFFELGGNSLIGLKVINEVKRRFGKDLPVVSLFENPTLSAMARLLTRGQEQASATTSDRRSRGARRRELIQQRRQSGN</sequence>
<organism evidence="10 11">
    <name type="scientific">Myxococcus xanthus (strain DK1622)</name>
    <dbReference type="NCBI Taxonomy" id="246197"/>
    <lineage>
        <taxon>Bacteria</taxon>
        <taxon>Pseudomonadati</taxon>
        <taxon>Myxococcota</taxon>
        <taxon>Myxococcia</taxon>
        <taxon>Myxococcales</taxon>
        <taxon>Cystobacterineae</taxon>
        <taxon>Myxococcaceae</taxon>
        <taxon>Myxococcus</taxon>
    </lineage>
</organism>
<protein>
    <submittedName>
        <fullName evidence="10">Polyketide synthase type I</fullName>
    </submittedName>
</protein>
<dbReference type="PANTHER" id="PTHR43775:SF51">
    <property type="entry name" value="INACTIVE PHENOLPHTHIOCEROL SYNTHESIS POLYKETIDE SYNTHASE TYPE I PKS1-RELATED"/>
    <property type="match status" value="1"/>
</dbReference>
<dbReference type="EnsemblBacteria" id="ABF87728">
    <property type="protein sequence ID" value="ABF87728"/>
    <property type="gene ID" value="MXAN_3631"/>
</dbReference>
<dbReference type="eggNOG" id="COG1028">
    <property type="taxonomic scope" value="Bacteria"/>
</dbReference>
<keyword evidence="1" id="KW-0596">Phosphopantetheine</keyword>
<dbReference type="PROSITE" id="PS50075">
    <property type="entry name" value="CARRIER"/>
    <property type="match status" value="1"/>
</dbReference>
<dbReference type="InterPro" id="IPR020841">
    <property type="entry name" value="PKS_Beta-ketoAc_synthase_dom"/>
</dbReference>
<dbReference type="SMART" id="SM00827">
    <property type="entry name" value="PKS_AT"/>
    <property type="match status" value="1"/>
</dbReference>
<evidence type="ECO:0000259" key="8">
    <source>
        <dbReference type="PROSITE" id="PS50075"/>
    </source>
</evidence>
<dbReference type="FunFam" id="3.40.47.10:FF:000042">
    <property type="entry name" value="Polyketide synthase Pks13"/>
    <property type="match status" value="1"/>
</dbReference>
<dbReference type="Gene3D" id="3.40.47.10">
    <property type="match status" value="1"/>
</dbReference>
<dbReference type="SUPFAM" id="SSF47336">
    <property type="entry name" value="ACP-like"/>
    <property type="match status" value="1"/>
</dbReference>
<evidence type="ECO:0000256" key="2">
    <source>
        <dbReference type="ARBA" id="ARBA00022553"/>
    </source>
</evidence>
<dbReference type="InterPro" id="IPR013968">
    <property type="entry name" value="PKS_KR"/>
</dbReference>
<dbReference type="Pfam" id="PF00109">
    <property type="entry name" value="ketoacyl-synt"/>
    <property type="match status" value="1"/>
</dbReference>
<dbReference type="InterPro" id="IPR016035">
    <property type="entry name" value="Acyl_Trfase/lysoPLipase"/>
</dbReference>
<dbReference type="SMART" id="SM00823">
    <property type="entry name" value="PKS_PP"/>
    <property type="match status" value="1"/>
</dbReference>
<dbReference type="Gene3D" id="1.10.1200.10">
    <property type="entry name" value="ACP-like"/>
    <property type="match status" value="1"/>
</dbReference>
<dbReference type="InterPro" id="IPR014031">
    <property type="entry name" value="Ketoacyl_synth_C"/>
</dbReference>
<dbReference type="InterPro" id="IPR006162">
    <property type="entry name" value="Ppantetheine_attach_site"/>
</dbReference>
<keyword evidence="2" id="KW-0597">Phosphoprotein</keyword>
<dbReference type="SUPFAM" id="SSF51735">
    <property type="entry name" value="NAD(P)-binding Rossmann-fold domains"/>
    <property type="match status" value="2"/>
</dbReference>
<name>Q1D6A5_MYXXD</name>
<evidence type="ECO:0000256" key="5">
    <source>
        <dbReference type="ARBA" id="ARBA00023098"/>
    </source>
</evidence>
<dbReference type="InterPro" id="IPR057326">
    <property type="entry name" value="KR_dom"/>
</dbReference>
<dbReference type="SMART" id="SM00822">
    <property type="entry name" value="PKS_KR"/>
    <property type="match status" value="1"/>
</dbReference>
<dbReference type="SUPFAM" id="SSF52151">
    <property type="entry name" value="FabD/lysophospholipase-like"/>
    <property type="match status" value="1"/>
</dbReference>
<dbReference type="Pfam" id="PF00550">
    <property type="entry name" value="PP-binding"/>
    <property type="match status" value="1"/>
</dbReference>
<dbReference type="Gene3D" id="3.30.70.3290">
    <property type="match status" value="1"/>
</dbReference>
<dbReference type="InterPro" id="IPR014030">
    <property type="entry name" value="Ketoacyl_synth_N"/>
</dbReference>
<dbReference type="CDD" id="cd00833">
    <property type="entry name" value="PKS"/>
    <property type="match status" value="1"/>
</dbReference>
<feature type="domain" description="Carrier" evidence="8">
    <location>
        <begin position="1436"/>
        <end position="1511"/>
    </location>
</feature>
<dbReference type="Gene3D" id="3.40.366.10">
    <property type="entry name" value="Malonyl-Coenzyme A Acyl Carrier Protein, domain 2"/>
    <property type="match status" value="1"/>
</dbReference>
<keyword evidence="6" id="KW-0511">Multifunctional enzyme</keyword>
<feature type="domain" description="Ketosynthase family 3 (KS3)" evidence="9">
    <location>
        <begin position="17"/>
        <end position="444"/>
    </location>
</feature>
<dbReference type="Pfam" id="PF08659">
    <property type="entry name" value="KR"/>
    <property type="match status" value="1"/>
</dbReference>
<dbReference type="SUPFAM" id="SSF55048">
    <property type="entry name" value="Probable ACP-binding domain of malonyl-CoA ACP transacylase"/>
    <property type="match status" value="1"/>
</dbReference>
<dbReference type="KEGG" id="mxa:MXAN_3631"/>
<proteinExistence type="predicted"/>
<dbReference type="InterPro" id="IPR016036">
    <property type="entry name" value="Malonyl_transacylase_ACP-bd"/>
</dbReference>
<dbReference type="Gene3D" id="3.40.50.720">
    <property type="entry name" value="NAD(P)-binding Rossmann-like Domain"/>
    <property type="match status" value="1"/>
</dbReference>
<reference evidence="10 11" key="1">
    <citation type="journal article" date="2006" name="Proc. Natl. Acad. Sci. U.S.A.">
        <title>Evolution of sensory complexity recorded in a myxobacterial genome.</title>
        <authorList>
            <person name="Goldman B.S."/>
            <person name="Nierman W.C."/>
            <person name="Kaiser D."/>
            <person name="Slater S.C."/>
            <person name="Durkin A.S."/>
            <person name="Eisen J.A."/>
            <person name="Ronning C.M."/>
            <person name="Barbazuk W.B."/>
            <person name="Blanchard M."/>
            <person name="Field C."/>
            <person name="Halling C."/>
            <person name="Hinkle G."/>
            <person name="Iartchuk O."/>
            <person name="Kim H.S."/>
            <person name="Mackenzie C."/>
            <person name="Madupu R."/>
            <person name="Miller N."/>
            <person name="Shvartsbeyn A."/>
            <person name="Sullivan S.A."/>
            <person name="Vaudin M."/>
            <person name="Wiegand R."/>
            <person name="Kaplan H.B."/>
        </authorList>
    </citation>
    <scope>NUCLEOTIDE SEQUENCE [LARGE SCALE GENOMIC DNA]</scope>
    <source>
        <strain evidence="11">DK1622</strain>
    </source>
</reference>
<dbReference type="EMBL" id="CP000113">
    <property type="protein sequence ID" value="ABF87728.1"/>
    <property type="molecule type" value="Genomic_DNA"/>
</dbReference>
<dbReference type="InterPro" id="IPR036736">
    <property type="entry name" value="ACP-like_sf"/>
</dbReference>
<evidence type="ECO:0000256" key="4">
    <source>
        <dbReference type="ARBA" id="ARBA00022832"/>
    </source>
</evidence>
<dbReference type="Pfam" id="PF00698">
    <property type="entry name" value="Acyl_transf_1"/>
    <property type="match status" value="1"/>
</dbReference>
<dbReference type="InterPro" id="IPR020806">
    <property type="entry name" value="PKS_PP-bd"/>
</dbReference>
<dbReference type="InterPro" id="IPR050091">
    <property type="entry name" value="PKS_NRPS_Biosynth_Enz"/>
</dbReference>
<dbReference type="PROSITE" id="PS52004">
    <property type="entry name" value="KS3_2"/>
    <property type="match status" value="1"/>
</dbReference>
<evidence type="ECO:0000259" key="9">
    <source>
        <dbReference type="PROSITE" id="PS52004"/>
    </source>
</evidence>
<dbReference type="Pfam" id="PF22621">
    <property type="entry name" value="CurL-like_PKS_C"/>
    <property type="match status" value="1"/>
</dbReference>
<dbReference type="InterPro" id="IPR001227">
    <property type="entry name" value="Ac_transferase_dom_sf"/>
</dbReference>
<evidence type="ECO:0000256" key="1">
    <source>
        <dbReference type="ARBA" id="ARBA00022450"/>
    </source>
</evidence>
<dbReference type="GO" id="GO:0004312">
    <property type="term" value="F:fatty acid synthase activity"/>
    <property type="evidence" value="ECO:0007669"/>
    <property type="project" value="TreeGrafter"/>
</dbReference>
<feature type="region of interest" description="Disordered" evidence="7">
    <location>
        <begin position="1509"/>
        <end position="1540"/>
    </location>
</feature>
<keyword evidence="5" id="KW-0443">Lipid metabolism</keyword>
<dbReference type="Gene3D" id="3.30.70.250">
    <property type="entry name" value="Malonyl-CoA ACP transacylase, ACP-binding"/>
    <property type="match status" value="1"/>
</dbReference>
<evidence type="ECO:0000313" key="11">
    <source>
        <dbReference type="Proteomes" id="UP000002402"/>
    </source>
</evidence>
<dbReference type="InterPro" id="IPR049490">
    <property type="entry name" value="C883_1060-like_KR_N"/>
</dbReference>
<dbReference type="Pfam" id="PF21394">
    <property type="entry name" value="Beta-ketacyl_N"/>
    <property type="match status" value="1"/>
</dbReference>
<dbReference type="STRING" id="246197.MXAN_3631"/>
<keyword evidence="3" id="KW-0808">Transferase</keyword>
<dbReference type="PROSITE" id="PS00012">
    <property type="entry name" value="PHOSPHOPANTETHEINE"/>
    <property type="match status" value="1"/>
</dbReference>
<accession>Q1D6A5</accession>
<dbReference type="eggNOG" id="COG3321">
    <property type="taxonomic scope" value="Bacteria"/>
</dbReference>
<keyword evidence="4" id="KW-0276">Fatty acid metabolism</keyword>
<dbReference type="PANTHER" id="PTHR43775">
    <property type="entry name" value="FATTY ACID SYNTHASE"/>
    <property type="match status" value="1"/>
</dbReference>
<feature type="compositionally biased region" description="Basic and acidic residues" evidence="7">
    <location>
        <begin position="1519"/>
        <end position="1533"/>
    </location>
</feature>
<dbReference type="GO" id="GO:0006633">
    <property type="term" value="P:fatty acid biosynthetic process"/>
    <property type="evidence" value="ECO:0007669"/>
    <property type="project" value="TreeGrafter"/>
</dbReference>
<evidence type="ECO:0000256" key="3">
    <source>
        <dbReference type="ARBA" id="ARBA00022679"/>
    </source>
</evidence>
<dbReference type="InterPro" id="IPR014043">
    <property type="entry name" value="Acyl_transferase_dom"/>
</dbReference>
<dbReference type="SUPFAM" id="SSF53901">
    <property type="entry name" value="Thiolase-like"/>
    <property type="match status" value="1"/>
</dbReference>
<gene>
    <name evidence="10" type="ordered locus">MXAN_3631</name>
</gene>